<organism evidence="3 4">
    <name type="scientific">Flavivirga aquatica</name>
    <dbReference type="NCBI Taxonomy" id="1849968"/>
    <lineage>
        <taxon>Bacteria</taxon>
        <taxon>Pseudomonadati</taxon>
        <taxon>Bacteroidota</taxon>
        <taxon>Flavobacteriia</taxon>
        <taxon>Flavobacteriales</taxon>
        <taxon>Flavobacteriaceae</taxon>
        <taxon>Flavivirga</taxon>
    </lineage>
</organism>
<dbReference type="EMBL" id="MDJD01000007">
    <property type="protein sequence ID" value="OEK09683.1"/>
    <property type="molecule type" value="Genomic_DNA"/>
</dbReference>
<dbReference type="STRING" id="1849968.A8C32_13360"/>
<keyword evidence="4" id="KW-1185">Reference proteome</keyword>
<dbReference type="OrthoDB" id="9798438at2"/>
<dbReference type="RefSeq" id="WP_069829117.1">
    <property type="nucleotide sequence ID" value="NZ_MDJD01000007.1"/>
</dbReference>
<evidence type="ECO:0000313" key="3">
    <source>
        <dbReference type="EMBL" id="OEK09683.1"/>
    </source>
</evidence>
<gene>
    <name evidence="3" type="ORF">A8C32_13360</name>
</gene>
<feature type="domain" description="Secretion system C-terminal sorting" evidence="2">
    <location>
        <begin position="306"/>
        <end position="370"/>
    </location>
</feature>
<protein>
    <submittedName>
        <fullName evidence="3">Secretion protein</fullName>
    </submittedName>
</protein>
<sequence>MKIITLIMLLFLGMWNVAAQINTVVEKFALPNSLKESSGAIFFNNKLITHNDSGGENKLYELDTISGVVTRVVTISNAINVDWEDITQDDANIYIGDIGNNNGNRKDLKIYKINKNDYRNSVNVIAEAISISYSDQTTFVSNPNKTEWDSEALVSFDVNNLILFSKNWINGITKGYLVPKAPGTYSVEALTSTLSSGGLITGGTYNPLTKKLFVIGYTNILQPFVWVSESFNGYDVFSGTNTRIGLFQFGFEQAEAIAYVNENRYFITSETFNISSVSDYAKLITFSTEDIALSVEEEIIENHLKVYPNPVSDFFYIDNDNLESVEIYDTKLTLLYKGKTNIVDVRTFSNGLYLVKVIRGNSYPTIKKIVKK</sequence>
<comment type="caution">
    <text evidence="3">The sequence shown here is derived from an EMBL/GenBank/DDBJ whole genome shotgun (WGS) entry which is preliminary data.</text>
</comment>
<dbReference type="Proteomes" id="UP000095713">
    <property type="component" value="Unassembled WGS sequence"/>
</dbReference>
<keyword evidence="1" id="KW-0732">Signal</keyword>
<dbReference type="InterPro" id="IPR026444">
    <property type="entry name" value="Secre_tail"/>
</dbReference>
<evidence type="ECO:0000313" key="4">
    <source>
        <dbReference type="Proteomes" id="UP000095713"/>
    </source>
</evidence>
<dbReference type="NCBIfam" id="TIGR04183">
    <property type="entry name" value="Por_Secre_tail"/>
    <property type="match status" value="1"/>
</dbReference>
<reference evidence="3 4" key="1">
    <citation type="submission" date="2016-05" db="EMBL/GenBank/DDBJ databases">
        <title>Draft Genome Sequence of Algibacter sp. Strain SK-16 Isolated from the Surface Water of Aburatsubo Inlet.</title>
        <authorList>
            <person name="Wong S.-K."/>
            <person name="Yoshizawa S."/>
            <person name="Nakajima Y."/>
            <person name="Ogura Y."/>
            <person name="Tetsuya H."/>
            <person name="Hamasaki K."/>
        </authorList>
    </citation>
    <scope>NUCLEOTIDE SEQUENCE [LARGE SCALE GENOMIC DNA]</scope>
    <source>
        <strain evidence="3 4">SK-16</strain>
    </source>
</reference>
<accession>A0A1E5TE79</accession>
<evidence type="ECO:0000256" key="1">
    <source>
        <dbReference type="ARBA" id="ARBA00022729"/>
    </source>
</evidence>
<dbReference type="AlphaFoldDB" id="A0A1E5TE79"/>
<evidence type="ECO:0000259" key="2">
    <source>
        <dbReference type="Pfam" id="PF18962"/>
    </source>
</evidence>
<name>A0A1E5TE79_9FLAO</name>
<dbReference type="Pfam" id="PF18962">
    <property type="entry name" value="Por_Secre_tail"/>
    <property type="match status" value="1"/>
</dbReference>
<proteinExistence type="predicted"/>